<dbReference type="InterPro" id="IPR050570">
    <property type="entry name" value="Cell_wall_metabolism_enzyme"/>
</dbReference>
<dbReference type="PROSITE" id="PS51257">
    <property type="entry name" value="PROKAR_LIPOPROTEIN"/>
    <property type="match status" value="1"/>
</dbReference>
<reference evidence="2 3" key="1">
    <citation type="submission" date="2016-10" db="EMBL/GenBank/DDBJ databases">
        <authorList>
            <person name="de Groot N.N."/>
        </authorList>
    </citation>
    <scope>NUCLEOTIDE SEQUENCE [LARGE SCALE GENOMIC DNA]</scope>
    <source>
        <strain evidence="2 3">DSM 25232</strain>
    </source>
</reference>
<protein>
    <submittedName>
        <fullName evidence="2">Peptidase family M23</fullName>
    </submittedName>
</protein>
<dbReference type="RefSeq" id="WP_091412002.1">
    <property type="nucleotide sequence ID" value="NZ_FOAB01000009.1"/>
</dbReference>
<dbReference type="InterPro" id="IPR016047">
    <property type="entry name" value="M23ase_b-sheet_dom"/>
</dbReference>
<dbReference type="PANTHER" id="PTHR21666:SF270">
    <property type="entry name" value="MUREIN HYDROLASE ACTIVATOR ENVC"/>
    <property type="match status" value="1"/>
</dbReference>
<feature type="domain" description="M23ase beta-sheet core" evidence="1">
    <location>
        <begin position="100"/>
        <end position="181"/>
    </location>
</feature>
<evidence type="ECO:0000313" key="2">
    <source>
        <dbReference type="EMBL" id="SEM12465.1"/>
    </source>
</evidence>
<dbReference type="Pfam" id="PF01551">
    <property type="entry name" value="Peptidase_M23"/>
    <property type="match status" value="1"/>
</dbReference>
<dbReference type="Proteomes" id="UP000198521">
    <property type="component" value="Unassembled WGS sequence"/>
</dbReference>
<proteinExistence type="predicted"/>
<gene>
    <name evidence="2" type="ORF">SAMN04487910_4188</name>
</gene>
<organism evidence="2 3">
    <name type="scientific">Aquimarina amphilecti</name>
    <dbReference type="NCBI Taxonomy" id="1038014"/>
    <lineage>
        <taxon>Bacteria</taxon>
        <taxon>Pseudomonadati</taxon>
        <taxon>Bacteroidota</taxon>
        <taxon>Flavobacteriia</taxon>
        <taxon>Flavobacteriales</taxon>
        <taxon>Flavobacteriaceae</taxon>
        <taxon>Aquimarina</taxon>
    </lineage>
</organism>
<dbReference type="GO" id="GO:0004222">
    <property type="term" value="F:metalloendopeptidase activity"/>
    <property type="evidence" value="ECO:0007669"/>
    <property type="project" value="TreeGrafter"/>
</dbReference>
<dbReference type="STRING" id="1038014.SAMN04487910_4188"/>
<dbReference type="InterPro" id="IPR011055">
    <property type="entry name" value="Dup_hybrid_motif"/>
</dbReference>
<evidence type="ECO:0000313" key="3">
    <source>
        <dbReference type="Proteomes" id="UP000198521"/>
    </source>
</evidence>
<accession>A0A1H7VUG7</accession>
<dbReference type="PANTHER" id="PTHR21666">
    <property type="entry name" value="PEPTIDASE-RELATED"/>
    <property type="match status" value="1"/>
</dbReference>
<name>A0A1H7VUG7_AQUAM</name>
<dbReference type="EMBL" id="FOAB01000009">
    <property type="protein sequence ID" value="SEM12465.1"/>
    <property type="molecule type" value="Genomic_DNA"/>
</dbReference>
<dbReference type="SUPFAM" id="SSF51261">
    <property type="entry name" value="Duplicated hybrid motif"/>
    <property type="match status" value="1"/>
</dbReference>
<keyword evidence="3" id="KW-1185">Reference proteome</keyword>
<dbReference type="OrthoDB" id="1188206at2"/>
<sequence length="208" mass="23488">MKIYLPITLTLLLFLSCKKEFIVVSNDVSDVNDLKTKIQVQNKYTKYDSLFKKHKEFIAKDFDFPVGKPNTKGYYNAQKFTENNHLGDDWNGVGGGNSDLGDAIFSIANGYVSFADDIGGGWGNVIRIIHQYKGNYYESVYAHCQTIKVKEGHFIKKGELIATIGNADGIYYAHLHLEIRDDIFMDIGGGYSEDVKGYIDPTKFIKEN</sequence>
<dbReference type="Gene3D" id="2.70.70.10">
    <property type="entry name" value="Glucose Permease (Domain IIA)"/>
    <property type="match status" value="1"/>
</dbReference>
<dbReference type="AlphaFoldDB" id="A0A1H7VUG7"/>
<evidence type="ECO:0000259" key="1">
    <source>
        <dbReference type="Pfam" id="PF01551"/>
    </source>
</evidence>
<dbReference type="CDD" id="cd12797">
    <property type="entry name" value="M23_peptidase"/>
    <property type="match status" value="1"/>
</dbReference>